<dbReference type="Proteomes" id="UP000523139">
    <property type="component" value="Unassembled WGS sequence"/>
</dbReference>
<dbReference type="InterPro" id="IPR014730">
    <property type="entry name" value="ETF_a/b_N"/>
</dbReference>
<dbReference type="SMART" id="SM00893">
    <property type="entry name" value="ETF"/>
    <property type="match status" value="1"/>
</dbReference>
<dbReference type="PIRSF" id="PIRSF000090">
    <property type="entry name" value="Beta-ETF"/>
    <property type="match status" value="1"/>
</dbReference>
<dbReference type="InterPro" id="IPR014729">
    <property type="entry name" value="Rossmann-like_a/b/a_fold"/>
</dbReference>
<reference evidence="9 10" key="1">
    <citation type="submission" date="2020-04" db="EMBL/GenBank/DDBJ databases">
        <title>Nesterenkonia sp. nov., isolated from marine sediment.</title>
        <authorList>
            <person name="Zhang G."/>
        </authorList>
    </citation>
    <scope>NUCLEOTIDE SEQUENCE [LARGE SCALE GENOMIC DNA]</scope>
    <source>
        <strain evidence="9 10">MY13</strain>
    </source>
</reference>
<evidence type="ECO:0000256" key="7">
    <source>
        <dbReference type="ARBA" id="ARBA00025649"/>
    </source>
</evidence>
<dbReference type="EMBL" id="JABAHY010000013">
    <property type="protein sequence ID" value="NLS10685.1"/>
    <property type="molecule type" value="Genomic_DNA"/>
</dbReference>
<dbReference type="GO" id="GO:0009055">
    <property type="term" value="F:electron transfer activity"/>
    <property type="evidence" value="ECO:0007669"/>
    <property type="project" value="InterPro"/>
</dbReference>
<dbReference type="CDD" id="cd01714">
    <property type="entry name" value="ETF_beta"/>
    <property type="match status" value="1"/>
</dbReference>
<evidence type="ECO:0000313" key="10">
    <source>
        <dbReference type="Proteomes" id="UP000523139"/>
    </source>
</evidence>
<comment type="cofactor">
    <cofactor evidence="1">
        <name>FAD</name>
        <dbReference type="ChEBI" id="CHEBI:57692"/>
    </cofactor>
</comment>
<evidence type="ECO:0000256" key="1">
    <source>
        <dbReference type="ARBA" id="ARBA00001974"/>
    </source>
</evidence>
<gene>
    <name evidence="9" type="ORF">HGQ17_11920</name>
</gene>
<dbReference type="PANTHER" id="PTHR21294:SF8">
    <property type="entry name" value="ELECTRON TRANSFER FLAVOPROTEIN SUBUNIT BETA"/>
    <property type="match status" value="1"/>
</dbReference>
<evidence type="ECO:0000256" key="4">
    <source>
        <dbReference type="ARBA" id="ARBA00016797"/>
    </source>
</evidence>
<accession>A0A7X8TKX3</accession>
<keyword evidence="6" id="KW-0249">Electron transport</keyword>
<comment type="subunit">
    <text evidence="3">Heterodimer of an alpha and a beta subunit.</text>
</comment>
<evidence type="ECO:0000256" key="5">
    <source>
        <dbReference type="ARBA" id="ARBA00022448"/>
    </source>
</evidence>
<dbReference type="Pfam" id="PF01012">
    <property type="entry name" value="ETF"/>
    <property type="match status" value="1"/>
</dbReference>
<evidence type="ECO:0000259" key="8">
    <source>
        <dbReference type="SMART" id="SM00893"/>
    </source>
</evidence>
<comment type="similarity">
    <text evidence="2">Belongs to the ETF beta-subunit/FixA family.</text>
</comment>
<feature type="domain" description="Electron transfer flavoprotein alpha/beta-subunit N-terminal" evidence="8">
    <location>
        <begin position="22"/>
        <end position="224"/>
    </location>
</feature>
<organism evidence="9 10">
    <name type="scientific">Nesterenkonia sedimenti</name>
    <dbReference type="NCBI Taxonomy" id="1463632"/>
    <lineage>
        <taxon>Bacteria</taxon>
        <taxon>Bacillati</taxon>
        <taxon>Actinomycetota</taxon>
        <taxon>Actinomycetes</taxon>
        <taxon>Micrococcales</taxon>
        <taxon>Micrococcaceae</taxon>
        <taxon>Nesterenkonia</taxon>
    </lineage>
</organism>
<dbReference type="SUPFAM" id="SSF52402">
    <property type="entry name" value="Adenine nucleotide alpha hydrolases-like"/>
    <property type="match status" value="1"/>
</dbReference>
<dbReference type="InterPro" id="IPR033948">
    <property type="entry name" value="ETF_beta_N"/>
</dbReference>
<dbReference type="Gene3D" id="3.40.50.620">
    <property type="entry name" value="HUPs"/>
    <property type="match status" value="1"/>
</dbReference>
<proteinExistence type="inferred from homology"/>
<dbReference type="PANTHER" id="PTHR21294">
    <property type="entry name" value="ELECTRON TRANSFER FLAVOPROTEIN BETA-SUBUNIT"/>
    <property type="match status" value="1"/>
</dbReference>
<dbReference type="AlphaFoldDB" id="A0A7X8TKX3"/>
<evidence type="ECO:0000256" key="2">
    <source>
        <dbReference type="ARBA" id="ARBA00007557"/>
    </source>
</evidence>
<comment type="caution">
    <text evidence="9">The sequence shown here is derived from an EMBL/GenBank/DDBJ whole genome shotgun (WGS) entry which is preliminary data.</text>
</comment>
<keyword evidence="5" id="KW-0813">Transport</keyword>
<keyword evidence="10" id="KW-1185">Reference proteome</keyword>
<name>A0A7X8TKX3_9MICC</name>
<protein>
    <recommendedName>
        <fullName evidence="4">Electron transfer flavoprotein subunit beta</fullName>
    </recommendedName>
</protein>
<dbReference type="GO" id="GO:0005829">
    <property type="term" value="C:cytosol"/>
    <property type="evidence" value="ECO:0007669"/>
    <property type="project" value="TreeGrafter"/>
</dbReference>
<evidence type="ECO:0000256" key="6">
    <source>
        <dbReference type="ARBA" id="ARBA00022982"/>
    </source>
</evidence>
<dbReference type="InterPro" id="IPR012255">
    <property type="entry name" value="ETF_b"/>
</dbReference>
<sequence>MHILTLVKWVPDAQLERTIGEDRRVERTEGVLGELDEYPIEAALQIREALEKSAPETTVRVTALIMGPDGASTALKKALQIGADEGFHLDDEQLAAADIYATSAALAGAITHIHKNHDADSQLLVLTGMASEDGESGAVPAQLAQRLGGLAALTQATSLTVESDRVVVDRVSGNTRQKVAAGLPAVVSVTDQANEPRYPNFKAIMKARKKPVTTLSLADLGLTAIAVQSKISLIAAEPRPEREAGQIIHDDGTAGTQLADYLEKEGLL</sequence>
<evidence type="ECO:0000313" key="9">
    <source>
        <dbReference type="EMBL" id="NLS10685.1"/>
    </source>
</evidence>
<comment type="function">
    <text evidence="7">The electron transfer flavoprotein serves as a specific electron acceptor for other dehydrogenases. It transfers the electrons to the main respiratory chain via ETF-ubiquinone oxidoreductase (ETF dehydrogenase).</text>
</comment>
<evidence type="ECO:0000256" key="3">
    <source>
        <dbReference type="ARBA" id="ARBA00011355"/>
    </source>
</evidence>